<sequence>MLYGVPFRERAPAGAQSGGMRLFAALVPPDDVLDEIAHAIAPHVGQVPGLRWPGRETWHITLAFFGEVPDRALPDLETRLARAVRRYDVLNLAFDGFGAFSSVRRARVFWAGVSGDPMTRLADSVKAGARRAGAAQTDDKRFHPHLTLARAKAETDLRPLVESLEGFSGSPWRAEHVRLVRSHLGPPVRYESLAEWALAPAEQS</sequence>
<keyword evidence="1 2" id="KW-0378">Hydrolase</keyword>
<dbReference type="EMBL" id="BAAAQX010000013">
    <property type="protein sequence ID" value="GAA2209797.1"/>
    <property type="molecule type" value="Genomic_DNA"/>
</dbReference>
<feature type="active site" description="Proton acceptor" evidence="2">
    <location>
        <position position="145"/>
    </location>
</feature>
<dbReference type="EC" id="3.1.4.58" evidence="2"/>
<dbReference type="PANTHER" id="PTHR35561">
    <property type="entry name" value="RNA 2',3'-CYCLIC PHOSPHODIESTERASE"/>
    <property type="match status" value="1"/>
</dbReference>
<dbReference type="Proteomes" id="UP001499843">
    <property type="component" value="Unassembled WGS sequence"/>
</dbReference>
<dbReference type="PANTHER" id="PTHR35561:SF1">
    <property type="entry name" value="RNA 2',3'-CYCLIC PHOSPHODIESTERASE"/>
    <property type="match status" value="1"/>
</dbReference>
<feature type="short sequence motif" description="HXTX 2" evidence="2">
    <location>
        <begin position="145"/>
        <end position="148"/>
    </location>
</feature>
<evidence type="ECO:0000313" key="3">
    <source>
        <dbReference type="EMBL" id="GAA2209797.1"/>
    </source>
</evidence>
<feature type="short sequence motif" description="HXTX 1" evidence="2">
    <location>
        <begin position="59"/>
        <end position="62"/>
    </location>
</feature>
<accession>A0ABN3CJZ2</accession>
<protein>
    <recommendedName>
        <fullName evidence="2">RNA 2',3'-cyclic phosphodiesterase</fullName>
        <shortName evidence="2">RNA 2',3'-CPDase</shortName>
        <ecNumber evidence="2">3.1.4.58</ecNumber>
    </recommendedName>
</protein>
<dbReference type="InterPro" id="IPR004175">
    <property type="entry name" value="RNA_CPDase"/>
</dbReference>
<keyword evidence="4" id="KW-1185">Reference proteome</keyword>
<dbReference type="Pfam" id="PF13563">
    <property type="entry name" value="2_5_RNA_ligase2"/>
    <property type="match status" value="1"/>
</dbReference>
<comment type="catalytic activity">
    <reaction evidence="2">
        <text>a 3'-end 2',3'-cyclophospho-ribonucleotide-RNA + H2O = a 3'-end 2'-phospho-ribonucleotide-RNA + H(+)</text>
        <dbReference type="Rhea" id="RHEA:11828"/>
        <dbReference type="Rhea" id="RHEA-COMP:10464"/>
        <dbReference type="Rhea" id="RHEA-COMP:17353"/>
        <dbReference type="ChEBI" id="CHEBI:15377"/>
        <dbReference type="ChEBI" id="CHEBI:15378"/>
        <dbReference type="ChEBI" id="CHEBI:83064"/>
        <dbReference type="ChEBI" id="CHEBI:173113"/>
        <dbReference type="EC" id="3.1.4.58"/>
    </reaction>
</comment>
<comment type="function">
    <text evidence="2">Hydrolyzes RNA 2',3'-cyclic phosphodiester to an RNA 2'-phosphomonoester.</text>
</comment>
<comment type="similarity">
    <text evidence="2">Belongs to the 2H phosphoesterase superfamily. ThpR family.</text>
</comment>
<evidence type="ECO:0000256" key="1">
    <source>
        <dbReference type="ARBA" id="ARBA00022801"/>
    </source>
</evidence>
<comment type="caution">
    <text evidence="3">The sequence shown here is derived from an EMBL/GenBank/DDBJ whole genome shotgun (WGS) entry which is preliminary data.</text>
</comment>
<feature type="active site" description="Proton donor" evidence="2">
    <location>
        <position position="59"/>
    </location>
</feature>
<organism evidence="3 4">
    <name type="scientific">Nonomuraea monospora</name>
    <dbReference type="NCBI Taxonomy" id="568818"/>
    <lineage>
        <taxon>Bacteria</taxon>
        <taxon>Bacillati</taxon>
        <taxon>Actinomycetota</taxon>
        <taxon>Actinomycetes</taxon>
        <taxon>Streptosporangiales</taxon>
        <taxon>Streptosporangiaceae</taxon>
        <taxon>Nonomuraea</taxon>
    </lineage>
</organism>
<evidence type="ECO:0000313" key="4">
    <source>
        <dbReference type="Proteomes" id="UP001499843"/>
    </source>
</evidence>
<dbReference type="SUPFAM" id="SSF55144">
    <property type="entry name" value="LigT-like"/>
    <property type="match status" value="1"/>
</dbReference>
<reference evidence="3 4" key="1">
    <citation type="journal article" date="2019" name="Int. J. Syst. Evol. Microbiol.">
        <title>The Global Catalogue of Microorganisms (GCM) 10K type strain sequencing project: providing services to taxonomists for standard genome sequencing and annotation.</title>
        <authorList>
            <consortium name="The Broad Institute Genomics Platform"/>
            <consortium name="The Broad Institute Genome Sequencing Center for Infectious Disease"/>
            <person name="Wu L."/>
            <person name="Ma J."/>
        </authorList>
    </citation>
    <scope>NUCLEOTIDE SEQUENCE [LARGE SCALE GENOMIC DNA]</scope>
    <source>
        <strain evidence="3 4">JCM 16114</strain>
    </source>
</reference>
<name>A0ABN3CJZ2_9ACTN</name>
<evidence type="ECO:0000256" key="2">
    <source>
        <dbReference type="HAMAP-Rule" id="MF_01940"/>
    </source>
</evidence>
<dbReference type="NCBIfam" id="TIGR02258">
    <property type="entry name" value="2_5_ligase"/>
    <property type="match status" value="1"/>
</dbReference>
<dbReference type="InterPro" id="IPR009097">
    <property type="entry name" value="Cyclic_Pdiesterase"/>
</dbReference>
<proteinExistence type="inferred from homology"/>
<gene>
    <name evidence="3" type="primary">thpR</name>
    <name evidence="3" type="ORF">GCM10009850_052560</name>
</gene>
<dbReference type="HAMAP" id="MF_01940">
    <property type="entry name" value="RNA_CPDase"/>
    <property type="match status" value="1"/>
</dbReference>
<dbReference type="Gene3D" id="3.90.1140.10">
    <property type="entry name" value="Cyclic phosphodiesterase"/>
    <property type="match status" value="1"/>
</dbReference>